<reference evidence="8 9" key="1">
    <citation type="submission" date="2019-07" db="EMBL/GenBank/DDBJ databases">
        <title>Rhodococcus cavernicolus sp. nov., isolated from a cave.</title>
        <authorList>
            <person name="Lee S.D."/>
        </authorList>
    </citation>
    <scope>NUCLEOTIDE SEQUENCE [LARGE SCALE GENOMIC DNA]</scope>
    <source>
        <strain evidence="8 9">C1-24</strain>
    </source>
</reference>
<dbReference type="PANTHER" id="PTHR11236">
    <property type="entry name" value="AMINOBENZOATE/ANTHRANILATE SYNTHASE"/>
    <property type="match status" value="1"/>
</dbReference>
<dbReference type="AlphaFoldDB" id="A0A5A7SBT8"/>
<keyword evidence="4" id="KW-0315">Glutamine amidotransferase</keyword>
<gene>
    <name evidence="8" type="primary">pabB</name>
    <name evidence="8" type="ORF">FOY51_11055</name>
</gene>
<keyword evidence="3 8" id="KW-0808">Transferase</keyword>
<feature type="domain" description="Chorismate-utilising enzyme C-terminal" evidence="6">
    <location>
        <begin position="418"/>
        <end position="671"/>
    </location>
</feature>
<dbReference type="CDD" id="cd01743">
    <property type="entry name" value="GATase1_Anthranilate_Synthase"/>
    <property type="match status" value="1"/>
</dbReference>
<evidence type="ECO:0000259" key="5">
    <source>
        <dbReference type="Pfam" id="PF00117"/>
    </source>
</evidence>
<dbReference type="GO" id="GO:0009396">
    <property type="term" value="P:folic acid-containing compound biosynthetic process"/>
    <property type="evidence" value="ECO:0007669"/>
    <property type="project" value="InterPro"/>
</dbReference>
<dbReference type="Gene3D" id="3.60.120.10">
    <property type="entry name" value="Anthranilate synthase"/>
    <property type="match status" value="1"/>
</dbReference>
<dbReference type="NCBIfam" id="TIGR00553">
    <property type="entry name" value="pabB"/>
    <property type="match status" value="1"/>
</dbReference>
<dbReference type="PRINTS" id="PR00097">
    <property type="entry name" value="ANTSNTHASEII"/>
</dbReference>
<dbReference type="InterPro" id="IPR015890">
    <property type="entry name" value="Chorismate_C"/>
</dbReference>
<sequence length="683" mass="74522">MRTLLIDNYDSFTYNLFQLISVVNGVEPTVVHNDAPFDDLHLDDFDNVVISPGPGHPSRSRDFGVSAAVLHEAQIPVLGVCLGHQGIVVSEGGTVSAAPTPRHGFVDRIRHADSALFNRIPQDFNAVRYHSLAADQPLPDVLEATAWSQDGVIMALRHRSRPQWGVQFHPESIASEFGEQLFRNFAALTPTDRAAPTAKVVSQGAPPKSAYRLDVEVLDRAVDAEGAFSVLYADSAHALWLDSEYVEPGLDRFSFLGDASGPLSEVVRYRIEDRGVDVERASGKRIRLPGTIFDYLSEQLRVRAMPTTPLPFDFACGYAGYFGYELKSDVGSPNRHRSRNPDATWIFLDRLVVVDHTDGKTYLLALDDGTHAGAVESRRWIAETSARLTTVPDWTNPAPLTRTVDHAEVERLLVRGRSQYLADIAVCQERLRAGESYEICLTDNATVPVAGAALDFYRVLRRCNPAPYAAFLHLDDISVACSSPERFLKIDRKRVVETKPIKGTARRGTTPAEDAKLVAELASSTKTRAENLMIVDLLRNDLGRVCEIGSVHVPTLMATETYATVHQLVSTIRGTLRPEFDVIDCVRACFPGGSMTGAPKLRTMEITDELESEARGIYSGTIGFLGLNGTADLNIVIRTAVATGGVWQVGAGGAIVLDSDAGDEFHEMVLKAAATLRAAGTSD</sequence>
<dbReference type="SUPFAM" id="SSF56322">
    <property type="entry name" value="ADC synthase"/>
    <property type="match status" value="1"/>
</dbReference>
<dbReference type="InterPro" id="IPR005802">
    <property type="entry name" value="ADC_synth_comp_1"/>
</dbReference>
<dbReference type="GO" id="GO:0008153">
    <property type="term" value="P:4-aminobenzoate biosynthetic process"/>
    <property type="evidence" value="ECO:0007669"/>
    <property type="project" value="TreeGrafter"/>
</dbReference>
<dbReference type="GO" id="GO:0005737">
    <property type="term" value="C:cytoplasm"/>
    <property type="evidence" value="ECO:0007669"/>
    <property type="project" value="TreeGrafter"/>
</dbReference>
<dbReference type="RefSeq" id="WP_149430282.1">
    <property type="nucleotide sequence ID" value="NZ_VLNY01000004.1"/>
</dbReference>
<feature type="domain" description="Glutamine amidotransferase" evidence="5">
    <location>
        <begin position="4"/>
        <end position="186"/>
    </location>
</feature>
<dbReference type="NCBIfam" id="TIGR00566">
    <property type="entry name" value="trpG_papA"/>
    <property type="match status" value="1"/>
</dbReference>
<dbReference type="InterPro" id="IPR029062">
    <property type="entry name" value="Class_I_gatase-like"/>
</dbReference>
<evidence type="ECO:0000256" key="3">
    <source>
        <dbReference type="ARBA" id="ARBA00022679"/>
    </source>
</evidence>
<dbReference type="PRINTS" id="PR00096">
    <property type="entry name" value="GATASE"/>
</dbReference>
<comment type="caution">
    <text evidence="8">The sequence shown here is derived from an EMBL/GenBank/DDBJ whole genome shotgun (WGS) entry which is preliminary data.</text>
</comment>
<comment type="similarity">
    <text evidence="1">In the C-terminal section; belongs to the anthranilate synthase component I family.</text>
</comment>
<dbReference type="EMBL" id="VLNY01000004">
    <property type="protein sequence ID" value="KAA0023024.1"/>
    <property type="molecule type" value="Genomic_DNA"/>
</dbReference>
<evidence type="ECO:0000313" key="8">
    <source>
        <dbReference type="EMBL" id="KAA0023024.1"/>
    </source>
</evidence>
<evidence type="ECO:0000259" key="6">
    <source>
        <dbReference type="Pfam" id="PF00425"/>
    </source>
</evidence>
<dbReference type="PRINTS" id="PR00099">
    <property type="entry name" value="CPSGATASE"/>
</dbReference>
<keyword evidence="8" id="KW-0032">Aminotransferase</keyword>
<dbReference type="SUPFAM" id="SSF52317">
    <property type="entry name" value="Class I glutamine amidotransferase-like"/>
    <property type="match status" value="1"/>
</dbReference>
<name>A0A5A7SBT8_9NOCA</name>
<evidence type="ECO:0000259" key="7">
    <source>
        <dbReference type="Pfam" id="PF04715"/>
    </source>
</evidence>
<dbReference type="PANTHER" id="PTHR11236:SF18">
    <property type="entry name" value="AMINODEOXYCHORISMATE SYNTHASE"/>
    <property type="match status" value="1"/>
</dbReference>
<keyword evidence="9" id="KW-1185">Reference proteome</keyword>
<evidence type="ECO:0000256" key="2">
    <source>
        <dbReference type="ARBA" id="ARBA00013139"/>
    </source>
</evidence>
<dbReference type="OrthoDB" id="3518032at2"/>
<feature type="domain" description="Anthranilate synthase component I N-terminal" evidence="7">
    <location>
        <begin position="230"/>
        <end position="363"/>
    </location>
</feature>
<organism evidence="8 9">
    <name type="scientific">Antrihabitans cavernicola</name>
    <dbReference type="NCBI Taxonomy" id="2495913"/>
    <lineage>
        <taxon>Bacteria</taxon>
        <taxon>Bacillati</taxon>
        <taxon>Actinomycetota</taxon>
        <taxon>Actinomycetes</taxon>
        <taxon>Mycobacteriales</taxon>
        <taxon>Nocardiaceae</taxon>
        <taxon>Antrihabitans</taxon>
    </lineage>
</organism>
<accession>A0A5A7SBT8</accession>
<dbReference type="Proteomes" id="UP000322244">
    <property type="component" value="Unassembled WGS sequence"/>
</dbReference>
<dbReference type="InterPro" id="IPR006221">
    <property type="entry name" value="TrpG/PapA_dom"/>
</dbReference>
<dbReference type="InterPro" id="IPR019999">
    <property type="entry name" value="Anth_synth_I-like"/>
</dbReference>
<dbReference type="PROSITE" id="PS51273">
    <property type="entry name" value="GATASE_TYPE_1"/>
    <property type="match status" value="1"/>
</dbReference>
<evidence type="ECO:0000313" key="9">
    <source>
        <dbReference type="Proteomes" id="UP000322244"/>
    </source>
</evidence>
<dbReference type="GO" id="GO:0046820">
    <property type="term" value="F:4-amino-4-deoxychorismate synthase activity"/>
    <property type="evidence" value="ECO:0007669"/>
    <property type="project" value="UniProtKB-EC"/>
</dbReference>
<dbReference type="Pfam" id="PF04715">
    <property type="entry name" value="Anth_synt_I_N"/>
    <property type="match status" value="1"/>
</dbReference>
<dbReference type="Pfam" id="PF00425">
    <property type="entry name" value="Chorismate_bind"/>
    <property type="match status" value="1"/>
</dbReference>
<dbReference type="GO" id="GO:0000162">
    <property type="term" value="P:L-tryptophan biosynthetic process"/>
    <property type="evidence" value="ECO:0007669"/>
    <property type="project" value="TreeGrafter"/>
</dbReference>
<dbReference type="Pfam" id="PF00117">
    <property type="entry name" value="GATase"/>
    <property type="match status" value="1"/>
</dbReference>
<dbReference type="InterPro" id="IPR005801">
    <property type="entry name" value="ADC_synthase"/>
</dbReference>
<dbReference type="Gene3D" id="3.40.50.880">
    <property type="match status" value="1"/>
</dbReference>
<evidence type="ECO:0000256" key="4">
    <source>
        <dbReference type="ARBA" id="ARBA00022962"/>
    </source>
</evidence>
<dbReference type="InterPro" id="IPR017926">
    <property type="entry name" value="GATASE"/>
</dbReference>
<proteinExistence type="inferred from homology"/>
<protein>
    <recommendedName>
        <fullName evidence="2">aminodeoxychorismate synthase</fullName>
        <ecNumber evidence="2">2.6.1.85</ecNumber>
    </recommendedName>
</protein>
<dbReference type="InterPro" id="IPR006805">
    <property type="entry name" value="Anth_synth_I_N"/>
</dbReference>
<evidence type="ECO:0000256" key="1">
    <source>
        <dbReference type="ARBA" id="ARBA00005970"/>
    </source>
</evidence>
<dbReference type="EC" id="2.6.1.85" evidence="2"/>